<comment type="caution">
    <text evidence="3">The sequence shown here is derived from an EMBL/GenBank/DDBJ whole genome shotgun (WGS) entry which is preliminary data.</text>
</comment>
<name>A0A4Q0MH03_9SPHI</name>
<proteinExistence type="predicted"/>
<organism evidence="3 4">
    <name type="scientific">Arcticibacter tournemirensis</name>
    <dbReference type="NCBI Taxonomy" id="699437"/>
    <lineage>
        <taxon>Bacteria</taxon>
        <taxon>Pseudomonadati</taxon>
        <taxon>Bacteroidota</taxon>
        <taxon>Sphingobacteriia</taxon>
        <taxon>Sphingobacteriales</taxon>
        <taxon>Sphingobacteriaceae</taxon>
        <taxon>Arcticibacter</taxon>
    </lineage>
</organism>
<dbReference type="EMBL" id="RXOC01000001">
    <property type="protein sequence ID" value="RXF72279.1"/>
    <property type="molecule type" value="Genomic_DNA"/>
</dbReference>
<dbReference type="SUPFAM" id="SSF49464">
    <property type="entry name" value="Carboxypeptidase regulatory domain-like"/>
    <property type="match status" value="1"/>
</dbReference>
<keyword evidence="3" id="KW-0675">Receptor</keyword>
<accession>A0A4Q0MH03</accession>
<dbReference type="GO" id="GO:0044718">
    <property type="term" value="P:siderophore transmembrane transport"/>
    <property type="evidence" value="ECO:0007669"/>
    <property type="project" value="TreeGrafter"/>
</dbReference>
<dbReference type="InterPro" id="IPR039426">
    <property type="entry name" value="TonB-dep_rcpt-like"/>
</dbReference>
<protein>
    <submittedName>
        <fullName evidence="3">TonB-dependent receptor</fullName>
    </submittedName>
</protein>
<evidence type="ECO:0000256" key="1">
    <source>
        <dbReference type="ARBA" id="ARBA00022729"/>
    </source>
</evidence>
<evidence type="ECO:0000313" key="3">
    <source>
        <dbReference type="EMBL" id="RXF72279.1"/>
    </source>
</evidence>
<evidence type="ECO:0000313" key="4">
    <source>
        <dbReference type="Proteomes" id="UP000290848"/>
    </source>
</evidence>
<dbReference type="PANTHER" id="PTHR30069:SF29">
    <property type="entry name" value="HEMOGLOBIN AND HEMOGLOBIN-HAPTOGLOBIN-BINDING PROTEIN 1-RELATED"/>
    <property type="match status" value="1"/>
</dbReference>
<dbReference type="InterPro" id="IPR008969">
    <property type="entry name" value="CarboxyPept-like_regulatory"/>
</dbReference>
<dbReference type="Pfam" id="PF13715">
    <property type="entry name" value="CarbopepD_reg_2"/>
    <property type="match status" value="1"/>
</dbReference>
<dbReference type="SUPFAM" id="SSF56935">
    <property type="entry name" value="Porins"/>
    <property type="match status" value="1"/>
</dbReference>
<dbReference type="GO" id="GO:0009279">
    <property type="term" value="C:cell outer membrane"/>
    <property type="evidence" value="ECO:0007669"/>
    <property type="project" value="TreeGrafter"/>
</dbReference>
<dbReference type="InterPro" id="IPR012910">
    <property type="entry name" value="Plug_dom"/>
</dbReference>
<gene>
    <name evidence="3" type="ORF">EKH83_00700</name>
</gene>
<keyword evidence="1" id="KW-0732">Signal</keyword>
<feature type="domain" description="TonB-dependent receptor plug" evidence="2">
    <location>
        <begin position="124"/>
        <end position="226"/>
    </location>
</feature>
<sequence>MVRFILILAAGLLLINSTAFCQYILSGRVVDSLHKRPIEFAVIAIAGRGIQISADEKGNFTLKSVPAGKAIVAATYLGYKRKSLEIDIDHDITNLLFVLQEDNLTLDEVHITGEKTSDLSTSYLMDRKALDHMQMISVADATSLLPGGKTSTTLHLASSAPREISLNGSGSESGNHRFGVAVEVDGVRLSNNALSYIGGSDTRSIASSNVESIEVITGIPSVEYGDLTNGLVKISTRKGKTPFIVDLVTKPHTKQVALGKGFVLDNNGGVLNADIEYTRSISDIASPYTSYDRNSLSIKYSNVFNRQGNTPLTFEAGLSGNAGGFNNKFDPDLFVDTYRKANDGAIRGTISGKWLLNKKWITNLEVSGTLNYSDTKAESSANRSFTSSTPALHVTEEGYHVGELYDENPSAPFILIPPGLWYEVEVNDSRSINYSAKIKGNWSRRFGSLSNSITIGGSYDGSRNDGRGIYYQDPRFAPTSREYPLDQIPPVKDFAFFAEDNAGITLGRSTLQLVAGLRSDITNVKGSVYGTVGNLSPRFNIRYIFPERKDKLISNLSIKAGWGKTVKLPSMNILFDKPSYTDMRTFTPGTTDKGETFYAYYTMPGTMLYNPELKWQSNIQQEIGLNMTVRGTKIELVFSRDRTYNPYDSRNIYTPFTYNFTGELQLEGSLIPATNRIYSVDRNTGIVTVTDRTGALPPEILSYIERPTFKSNSMPINGSSVERRRLNWIISFKQISALRTSLNIDGSFYRYKAIDKVMKANSPAATTMADGNPYKYIGFYAGDASWSNGKLTKNIDLNLTITTHIPAIRMIFSARVEASLYDFSQNLSESDKGTRGFVLDSRNDYFPSASKTDIYGGDRYVGVYPEYYISLDDMNTPVPFAEKFAWAKENDPALYSELSKMVEKTSYSYSFNKSGTSPYYMVKFGVTKEIGRAVSLSFNATNFLNSTDLVSLRETNTEYSLFNSPTIPNFYYGLSLRLKW</sequence>
<dbReference type="GO" id="GO:0015344">
    <property type="term" value="F:siderophore uptake transmembrane transporter activity"/>
    <property type="evidence" value="ECO:0007669"/>
    <property type="project" value="TreeGrafter"/>
</dbReference>
<evidence type="ECO:0000259" key="2">
    <source>
        <dbReference type="Pfam" id="PF07715"/>
    </source>
</evidence>
<dbReference type="PANTHER" id="PTHR30069">
    <property type="entry name" value="TONB-DEPENDENT OUTER MEMBRANE RECEPTOR"/>
    <property type="match status" value="1"/>
</dbReference>
<dbReference type="InterPro" id="IPR037066">
    <property type="entry name" value="Plug_dom_sf"/>
</dbReference>
<dbReference type="Pfam" id="PF07715">
    <property type="entry name" value="Plug"/>
    <property type="match status" value="1"/>
</dbReference>
<dbReference type="AlphaFoldDB" id="A0A4Q0MH03"/>
<dbReference type="Proteomes" id="UP000290848">
    <property type="component" value="Unassembled WGS sequence"/>
</dbReference>
<dbReference type="Gene3D" id="2.60.40.1120">
    <property type="entry name" value="Carboxypeptidase-like, regulatory domain"/>
    <property type="match status" value="1"/>
</dbReference>
<dbReference type="RefSeq" id="WP_128767464.1">
    <property type="nucleotide sequence ID" value="NZ_RXOC01000001.1"/>
</dbReference>
<dbReference type="Gene3D" id="2.170.130.10">
    <property type="entry name" value="TonB-dependent receptor, plug domain"/>
    <property type="match status" value="1"/>
</dbReference>
<reference evidence="3 4" key="1">
    <citation type="submission" date="2018-12" db="EMBL/GenBank/DDBJ databases">
        <title>The Draft Genome Sequence of the Soil Bacterium Pedobacter tournemirensis R1.</title>
        <authorList>
            <person name="He J."/>
        </authorList>
    </citation>
    <scope>NUCLEOTIDE SEQUENCE [LARGE SCALE GENOMIC DNA]</scope>
    <source>
        <strain evidence="3 4">R1</strain>
    </source>
</reference>